<evidence type="ECO:0000256" key="3">
    <source>
        <dbReference type="ARBA" id="ARBA00022803"/>
    </source>
</evidence>
<dbReference type="GO" id="GO:0003755">
    <property type="term" value="F:peptidyl-prolyl cis-trans isomerase activity"/>
    <property type="evidence" value="ECO:0007669"/>
    <property type="project" value="UniProtKB-KW"/>
</dbReference>
<dbReference type="PROSITE" id="PS50059">
    <property type="entry name" value="FKBP_PPIASE"/>
    <property type="match status" value="1"/>
</dbReference>
<dbReference type="Pfam" id="PF13431">
    <property type="entry name" value="TPR_17"/>
    <property type="match status" value="1"/>
</dbReference>
<dbReference type="GO" id="GO:0007283">
    <property type="term" value="P:spermatogenesis"/>
    <property type="evidence" value="ECO:0007669"/>
    <property type="project" value="TreeGrafter"/>
</dbReference>
<reference evidence="7" key="1">
    <citation type="submission" date="2021-01" db="UniProtKB">
        <authorList>
            <consortium name="EnsemblMetazoa"/>
        </authorList>
    </citation>
    <scope>IDENTIFICATION</scope>
</reference>
<comment type="similarity">
    <text evidence="1">Belongs to the FKBP6 family.</text>
</comment>
<dbReference type="EC" id="5.2.1.8" evidence="4"/>
<evidence type="ECO:0000256" key="4">
    <source>
        <dbReference type="PROSITE-ProRule" id="PRU00277"/>
    </source>
</evidence>
<feature type="coiled-coil region" evidence="5">
    <location>
        <begin position="361"/>
        <end position="388"/>
    </location>
</feature>
<keyword evidence="4" id="KW-0413">Isomerase</keyword>
<dbReference type="InterPro" id="IPR011990">
    <property type="entry name" value="TPR-like_helical_dom_sf"/>
</dbReference>
<dbReference type="SUPFAM" id="SSF54534">
    <property type="entry name" value="FKBP-like"/>
    <property type="match status" value="1"/>
</dbReference>
<dbReference type="RefSeq" id="XP_066913123.1">
    <property type="nucleotide sequence ID" value="XM_067057022.1"/>
</dbReference>
<dbReference type="SUPFAM" id="SSF48452">
    <property type="entry name" value="TPR-like"/>
    <property type="match status" value="1"/>
</dbReference>
<evidence type="ECO:0000313" key="7">
    <source>
        <dbReference type="EnsemblMetazoa" id="CLYHEMP012745.2"/>
    </source>
</evidence>
<dbReference type="Pfam" id="PF00254">
    <property type="entry name" value="FKBP_C"/>
    <property type="match status" value="1"/>
</dbReference>
<dbReference type="EnsemblMetazoa" id="CLYHEMT012745.2">
    <property type="protein sequence ID" value="CLYHEMP012745.2"/>
    <property type="gene ID" value="CLYHEMG012745"/>
</dbReference>
<comment type="catalytic activity">
    <reaction evidence="4">
        <text>[protein]-peptidylproline (omega=180) = [protein]-peptidylproline (omega=0)</text>
        <dbReference type="Rhea" id="RHEA:16237"/>
        <dbReference type="Rhea" id="RHEA-COMP:10747"/>
        <dbReference type="Rhea" id="RHEA-COMP:10748"/>
        <dbReference type="ChEBI" id="CHEBI:83833"/>
        <dbReference type="ChEBI" id="CHEBI:83834"/>
        <dbReference type="EC" id="5.2.1.8"/>
    </reaction>
</comment>
<dbReference type="InterPro" id="IPR046357">
    <property type="entry name" value="PPIase_dom_sf"/>
</dbReference>
<protein>
    <recommendedName>
        <fullName evidence="4">peptidylprolyl isomerase</fullName>
        <ecNumber evidence="4">5.2.1.8</ecNumber>
    </recommendedName>
</protein>
<evidence type="ECO:0000256" key="2">
    <source>
        <dbReference type="ARBA" id="ARBA00022737"/>
    </source>
</evidence>
<proteinExistence type="inferred from homology"/>
<name>A0A7M5WT42_9CNID</name>
<dbReference type="GO" id="GO:0051879">
    <property type="term" value="F:Hsp90 protein binding"/>
    <property type="evidence" value="ECO:0007669"/>
    <property type="project" value="TreeGrafter"/>
</dbReference>
<dbReference type="Gene3D" id="3.10.50.40">
    <property type="match status" value="1"/>
</dbReference>
<dbReference type="GeneID" id="136800380"/>
<dbReference type="SMART" id="SM00028">
    <property type="entry name" value="TPR"/>
    <property type="match status" value="3"/>
</dbReference>
<accession>A0A7M5WT42</accession>
<keyword evidence="2" id="KW-0677">Repeat</keyword>
<keyword evidence="5" id="KW-0175">Coiled coil</keyword>
<keyword evidence="4" id="KW-0697">Rotamase</keyword>
<evidence type="ECO:0000259" key="6">
    <source>
        <dbReference type="PROSITE" id="PS50059"/>
    </source>
</evidence>
<dbReference type="GO" id="GO:0034587">
    <property type="term" value="P:piRNA processing"/>
    <property type="evidence" value="ECO:0007669"/>
    <property type="project" value="TreeGrafter"/>
</dbReference>
<dbReference type="PANTHER" id="PTHR46674">
    <property type="entry name" value="INACTIVE PEPTIDYL-PROLYL CIS-TRANS ISOMERASE FKBP6"/>
    <property type="match status" value="1"/>
</dbReference>
<keyword evidence="3" id="KW-0802">TPR repeat</keyword>
<sequence length="478" mass="54546">MNVLDDLPEGLDDLRIREGGFNDGHVRTSGIDIQKLNKGLESNFEIQMKDEQDDVPQPETNENQFNPQELFQQLNYECNDTEVSDPALEHLSPFERMKQTMEDISPVGDGGIMKMILKHGAGSVVPPRSLCRVHYNGYFEFNDEPFDSSRLRGRQHQFKLGEGEILMGWEIGIGTMKRGELARFIMTSQYAYGKYGCPPRIPKDATPMFEIELISFVDQGAADDYESFTEEERKKATFEEILGAVDALRKTGNEAFELNQVKRASTSYMRAIRLLENANLKNEYEEIEMKKSALKLYLNMALMDLKEAKSGRACKHARKALEIEPKNVKALYRLARALHQLGDLESAKKEIWKAHRYSPGNEEVMKEMRQLDNELARYKRKDQALSRKMLNLDPMPKKAAAPKNPTPAQSQMLKMVLDRLKSFKNSSDLPEMRLPDTLTQEEVDSVKIAVNELDLFFSSTQANGQTMIIVSKTSLQEK</sequence>
<dbReference type="OrthoDB" id="8116123at2759"/>
<evidence type="ECO:0000313" key="8">
    <source>
        <dbReference type="Proteomes" id="UP000594262"/>
    </source>
</evidence>
<dbReference type="Gene3D" id="1.25.40.10">
    <property type="entry name" value="Tetratricopeptide repeat domain"/>
    <property type="match status" value="1"/>
</dbReference>
<evidence type="ECO:0000256" key="1">
    <source>
        <dbReference type="ARBA" id="ARBA00009648"/>
    </source>
</evidence>
<feature type="domain" description="PPIase FKBP-type" evidence="6">
    <location>
        <begin position="128"/>
        <end position="217"/>
    </location>
</feature>
<dbReference type="InterPro" id="IPR042282">
    <property type="entry name" value="FKBP6/shu"/>
</dbReference>
<dbReference type="PANTHER" id="PTHR46674:SF1">
    <property type="entry name" value="INACTIVE PEPTIDYL-PROLYL CIS-TRANS ISOMERASE FKBP6"/>
    <property type="match status" value="1"/>
</dbReference>
<keyword evidence="8" id="KW-1185">Reference proteome</keyword>
<dbReference type="InterPro" id="IPR001179">
    <property type="entry name" value="PPIase_FKBP_dom"/>
</dbReference>
<organism evidence="7 8">
    <name type="scientific">Clytia hemisphaerica</name>
    <dbReference type="NCBI Taxonomy" id="252671"/>
    <lineage>
        <taxon>Eukaryota</taxon>
        <taxon>Metazoa</taxon>
        <taxon>Cnidaria</taxon>
        <taxon>Hydrozoa</taxon>
        <taxon>Hydroidolina</taxon>
        <taxon>Leptothecata</taxon>
        <taxon>Obeliida</taxon>
        <taxon>Clytiidae</taxon>
        <taxon>Clytia</taxon>
    </lineage>
</organism>
<evidence type="ECO:0000256" key="5">
    <source>
        <dbReference type="SAM" id="Coils"/>
    </source>
</evidence>
<dbReference type="InterPro" id="IPR019734">
    <property type="entry name" value="TPR_rpt"/>
</dbReference>
<dbReference type="AlphaFoldDB" id="A0A7M5WT42"/>
<dbReference type="Proteomes" id="UP000594262">
    <property type="component" value="Unplaced"/>
</dbReference>
<dbReference type="GO" id="GO:0005737">
    <property type="term" value="C:cytoplasm"/>
    <property type="evidence" value="ECO:0007669"/>
    <property type="project" value="TreeGrafter"/>
</dbReference>